<protein>
    <submittedName>
        <fullName evidence="3">Zinc-ribbon domain-containing protein</fullName>
    </submittedName>
</protein>
<organism evidence="3 4">
    <name type="scientific">Thermoflexus hugenholtzii JAD2</name>
    <dbReference type="NCBI Taxonomy" id="877466"/>
    <lineage>
        <taxon>Bacteria</taxon>
        <taxon>Bacillati</taxon>
        <taxon>Chloroflexota</taxon>
        <taxon>Thermoflexia</taxon>
        <taxon>Thermoflexales</taxon>
        <taxon>Thermoflexaceae</taxon>
        <taxon>Thermoflexus</taxon>
    </lineage>
</organism>
<dbReference type="AlphaFoldDB" id="A0A212QQT0"/>
<reference evidence="4" key="1">
    <citation type="submission" date="2017-06" db="EMBL/GenBank/DDBJ databases">
        <authorList>
            <person name="Varghese N."/>
            <person name="Submissions S."/>
        </authorList>
    </citation>
    <scope>NUCLEOTIDE SEQUENCE [LARGE SCALE GENOMIC DNA]</scope>
    <source>
        <strain evidence="4">JAD2</strain>
    </source>
</reference>
<dbReference type="Pfam" id="PF13248">
    <property type="entry name" value="Zn_ribbon_3"/>
    <property type="match status" value="1"/>
</dbReference>
<feature type="domain" description="Putative zinc-ribbon" evidence="2">
    <location>
        <begin position="97"/>
        <end position="118"/>
    </location>
</feature>
<keyword evidence="4" id="KW-1185">Reference proteome</keyword>
<evidence type="ECO:0000256" key="1">
    <source>
        <dbReference type="SAM" id="Phobius"/>
    </source>
</evidence>
<evidence type="ECO:0000313" key="3">
    <source>
        <dbReference type="EMBL" id="SNB61885.1"/>
    </source>
</evidence>
<gene>
    <name evidence="3" type="ORF">SAMN02746019_00027280</name>
</gene>
<evidence type="ECO:0000259" key="2">
    <source>
        <dbReference type="Pfam" id="PF13248"/>
    </source>
</evidence>
<name>A0A212QQT0_9CHLR</name>
<evidence type="ECO:0000313" key="4">
    <source>
        <dbReference type="Proteomes" id="UP000197025"/>
    </source>
</evidence>
<dbReference type="InParanoid" id="A0A212QQT0"/>
<keyword evidence="1" id="KW-1133">Transmembrane helix</keyword>
<keyword evidence="1" id="KW-0472">Membrane</keyword>
<accession>A0A212QQT0</accession>
<keyword evidence="1" id="KW-0812">Transmembrane</keyword>
<sequence length="128" mass="13275">MSRNWIGLLIGALVLLVLLVGALGLLAGPAWGWGCPGCPMMGRWGWGGMGWGFGLWMMLLGLLLPLLFLGLIIAAVVWGIQQVTRAGGLPPAAPPAARCPQCGRPVQADWAHCPYCGASLTGGSARQG</sequence>
<proteinExistence type="predicted"/>
<dbReference type="Proteomes" id="UP000197025">
    <property type="component" value="Unassembled WGS sequence"/>
</dbReference>
<feature type="transmembrane region" description="Helical" evidence="1">
    <location>
        <begin position="56"/>
        <end position="80"/>
    </location>
</feature>
<dbReference type="InterPro" id="IPR059113">
    <property type="entry name" value="Znf_ribbon"/>
</dbReference>
<dbReference type="EMBL" id="FYEK01000020">
    <property type="protein sequence ID" value="SNB61885.1"/>
    <property type="molecule type" value="Genomic_DNA"/>
</dbReference>
<dbReference type="RefSeq" id="WP_088570651.1">
    <property type="nucleotide sequence ID" value="NZ_FYEK01000020.1"/>
</dbReference>